<keyword evidence="3" id="KW-1185">Reference proteome</keyword>
<evidence type="ECO:0000313" key="3">
    <source>
        <dbReference type="Proteomes" id="UP000053558"/>
    </source>
</evidence>
<dbReference type="EMBL" id="JH711573">
    <property type="protein sequence ID" value="EIW86157.1"/>
    <property type="molecule type" value="Genomic_DNA"/>
</dbReference>
<dbReference type="GeneID" id="19202474"/>
<sequence>MSTVIYEIYGERSETYANLAGLTVLVFDYCITFSEEADLVWGRRWDTGRFIFLLARYLPFPGLALTNYAAIQAVNLKQCNGTGSNGLASNVLHIISILAAEGGII</sequence>
<feature type="domain" description="DUF6533" evidence="1">
    <location>
        <begin position="16"/>
        <end position="60"/>
    </location>
</feature>
<organism evidence="2 3">
    <name type="scientific">Coniophora puteana (strain RWD-64-598)</name>
    <name type="common">Brown rot fungus</name>
    <dbReference type="NCBI Taxonomy" id="741705"/>
    <lineage>
        <taxon>Eukaryota</taxon>
        <taxon>Fungi</taxon>
        <taxon>Dikarya</taxon>
        <taxon>Basidiomycota</taxon>
        <taxon>Agaricomycotina</taxon>
        <taxon>Agaricomycetes</taxon>
        <taxon>Agaricomycetidae</taxon>
        <taxon>Boletales</taxon>
        <taxon>Coniophorineae</taxon>
        <taxon>Coniophoraceae</taxon>
        <taxon>Coniophora</taxon>
    </lineage>
</organism>
<dbReference type="RefSeq" id="XP_007763064.1">
    <property type="nucleotide sequence ID" value="XM_007764874.1"/>
</dbReference>
<reference evidence="3" key="1">
    <citation type="journal article" date="2012" name="Science">
        <title>The Paleozoic origin of enzymatic lignin decomposition reconstructed from 31 fungal genomes.</title>
        <authorList>
            <person name="Floudas D."/>
            <person name="Binder M."/>
            <person name="Riley R."/>
            <person name="Barry K."/>
            <person name="Blanchette R.A."/>
            <person name="Henrissat B."/>
            <person name="Martinez A.T."/>
            <person name="Otillar R."/>
            <person name="Spatafora J.W."/>
            <person name="Yadav J.S."/>
            <person name="Aerts A."/>
            <person name="Benoit I."/>
            <person name="Boyd A."/>
            <person name="Carlson A."/>
            <person name="Copeland A."/>
            <person name="Coutinho P.M."/>
            <person name="de Vries R.P."/>
            <person name="Ferreira P."/>
            <person name="Findley K."/>
            <person name="Foster B."/>
            <person name="Gaskell J."/>
            <person name="Glotzer D."/>
            <person name="Gorecki P."/>
            <person name="Heitman J."/>
            <person name="Hesse C."/>
            <person name="Hori C."/>
            <person name="Igarashi K."/>
            <person name="Jurgens J.A."/>
            <person name="Kallen N."/>
            <person name="Kersten P."/>
            <person name="Kohler A."/>
            <person name="Kuees U."/>
            <person name="Kumar T.K.A."/>
            <person name="Kuo A."/>
            <person name="LaButti K."/>
            <person name="Larrondo L.F."/>
            <person name="Lindquist E."/>
            <person name="Ling A."/>
            <person name="Lombard V."/>
            <person name="Lucas S."/>
            <person name="Lundell T."/>
            <person name="Martin R."/>
            <person name="McLaughlin D.J."/>
            <person name="Morgenstern I."/>
            <person name="Morin E."/>
            <person name="Murat C."/>
            <person name="Nagy L.G."/>
            <person name="Nolan M."/>
            <person name="Ohm R.A."/>
            <person name="Patyshakuliyeva A."/>
            <person name="Rokas A."/>
            <person name="Ruiz-Duenas F.J."/>
            <person name="Sabat G."/>
            <person name="Salamov A."/>
            <person name="Samejima M."/>
            <person name="Schmutz J."/>
            <person name="Slot J.C."/>
            <person name="St John F."/>
            <person name="Stenlid J."/>
            <person name="Sun H."/>
            <person name="Sun S."/>
            <person name="Syed K."/>
            <person name="Tsang A."/>
            <person name="Wiebenga A."/>
            <person name="Young D."/>
            <person name="Pisabarro A."/>
            <person name="Eastwood D.C."/>
            <person name="Martin F."/>
            <person name="Cullen D."/>
            <person name="Grigoriev I.V."/>
            <person name="Hibbett D.S."/>
        </authorList>
    </citation>
    <scope>NUCLEOTIDE SEQUENCE [LARGE SCALE GENOMIC DNA]</scope>
    <source>
        <strain evidence="3">RWD-64-598 SS2</strain>
    </source>
</reference>
<proteinExistence type="predicted"/>
<evidence type="ECO:0000259" key="1">
    <source>
        <dbReference type="Pfam" id="PF20151"/>
    </source>
</evidence>
<evidence type="ECO:0000313" key="2">
    <source>
        <dbReference type="EMBL" id="EIW86157.1"/>
    </source>
</evidence>
<dbReference type="OrthoDB" id="2658772at2759"/>
<dbReference type="InterPro" id="IPR045340">
    <property type="entry name" value="DUF6533"/>
</dbReference>
<dbReference type="AlphaFoldDB" id="A0A5M3N4H6"/>
<dbReference type="Proteomes" id="UP000053558">
    <property type="component" value="Unassembled WGS sequence"/>
</dbReference>
<protein>
    <recommendedName>
        <fullName evidence="1">DUF6533 domain-containing protein</fullName>
    </recommendedName>
</protein>
<gene>
    <name evidence="2" type="ORF">CONPUDRAFT_148263</name>
</gene>
<dbReference type="Pfam" id="PF20151">
    <property type="entry name" value="DUF6533"/>
    <property type="match status" value="1"/>
</dbReference>
<accession>A0A5M3N4H6</accession>
<dbReference type="KEGG" id="cput:CONPUDRAFT_148263"/>
<comment type="caution">
    <text evidence="2">The sequence shown here is derived from an EMBL/GenBank/DDBJ whole genome shotgun (WGS) entry which is preliminary data.</text>
</comment>
<name>A0A5M3N4H6_CONPW</name>